<dbReference type="Proteomes" id="UP000695022">
    <property type="component" value="Unplaced"/>
</dbReference>
<proteinExistence type="inferred from homology"/>
<evidence type="ECO:0000256" key="4">
    <source>
        <dbReference type="ARBA" id="ARBA00022989"/>
    </source>
</evidence>
<dbReference type="InterPro" id="IPR003689">
    <property type="entry name" value="ZIP"/>
</dbReference>
<evidence type="ECO:0000313" key="7">
    <source>
        <dbReference type="Proteomes" id="UP000695022"/>
    </source>
</evidence>
<evidence type="ECO:0000256" key="6">
    <source>
        <dbReference type="SAM" id="Phobius"/>
    </source>
</evidence>
<evidence type="ECO:0000313" key="8">
    <source>
        <dbReference type="RefSeq" id="XP_014665111.1"/>
    </source>
</evidence>
<keyword evidence="3 6" id="KW-0812">Transmembrane</keyword>
<keyword evidence="7" id="KW-1185">Reference proteome</keyword>
<dbReference type="RefSeq" id="XP_014665111.1">
    <property type="nucleotide sequence ID" value="XM_014809625.1"/>
</dbReference>
<dbReference type="Pfam" id="PF02535">
    <property type="entry name" value="Zip"/>
    <property type="match status" value="1"/>
</dbReference>
<keyword evidence="4 6" id="KW-1133">Transmembrane helix</keyword>
<accession>A0ABM1DYU0</accession>
<gene>
    <name evidence="8" type="primary">LOC106807315</name>
</gene>
<evidence type="ECO:0000256" key="2">
    <source>
        <dbReference type="ARBA" id="ARBA00006939"/>
    </source>
</evidence>
<evidence type="ECO:0000256" key="5">
    <source>
        <dbReference type="ARBA" id="ARBA00023136"/>
    </source>
</evidence>
<evidence type="ECO:0000256" key="3">
    <source>
        <dbReference type="ARBA" id="ARBA00022692"/>
    </source>
</evidence>
<protein>
    <submittedName>
        <fullName evidence="8">Zinc transporter foi-like</fullName>
    </submittedName>
</protein>
<dbReference type="InterPro" id="IPR050799">
    <property type="entry name" value="ZIP_Transporter"/>
</dbReference>
<feature type="transmembrane region" description="Helical" evidence="6">
    <location>
        <begin position="261"/>
        <end position="283"/>
    </location>
</feature>
<comment type="subcellular location">
    <subcellularLocation>
        <location evidence="1">Membrane</location>
        <topology evidence="1">Multi-pass membrane protein</topology>
    </subcellularLocation>
</comment>
<dbReference type="PANTHER" id="PTHR12191:SF37">
    <property type="entry name" value="ZINC TRANSPORTER FOI"/>
    <property type="match status" value="1"/>
</dbReference>
<evidence type="ECO:0000256" key="1">
    <source>
        <dbReference type="ARBA" id="ARBA00004141"/>
    </source>
</evidence>
<dbReference type="GeneID" id="106807315"/>
<reference evidence="8" key="1">
    <citation type="submission" date="2025-08" db="UniProtKB">
        <authorList>
            <consortium name="RefSeq"/>
        </authorList>
    </citation>
    <scope>IDENTIFICATION</scope>
</reference>
<name>A0ABM1DYU0_PRICU</name>
<sequence length="361" mass="39168">MAAHCAAHGPLPSWTNRRFSKRHCPSSKTCIHLCVFCIVCCLATSRANGVEAHEDEYDRLVGNSSDFTEISDWLQQRIRSTNETCRGCHEESFYVQQIFAKFGDEQHHLLAYNGFLTLFRSLGLDEATPGALPTATASQSGTVGGGNPTTTKQHHVVRRETASVHNHTHGVFNTHIENATPASQCSSAAAVIASTFGGTAERVTMTEHDFLHVCPALVYQLAVAHCAGDRHQHVVEDREVVTRLDHRHGVSVEQVTPRHQVWGFATLAVIVISCCGLLGVVIVPILEKAFYNQLLQFFVALAVGSLSGDALLHLLPHALGVCSAPTLHIDVLRVKLADLEHTDARKAAGAALCHASSNDAR</sequence>
<comment type="similarity">
    <text evidence="2">Belongs to the ZIP transporter (TC 2.A.5) family.</text>
</comment>
<keyword evidence="5 6" id="KW-0472">Membrane</keyword>
<organism evidence="7 8">
    <name type="scientific">Priapulus caudatus</name>
    <name type="common">Priapulid worm</name>
    <dbReference type="NCBI Taxonomy" id="37621"/>
    <lineage>
        <taxon>Eukaryota</taxon>
        <taxon>Metazoa</taxon>
        <taxon>Ecdysozoa</taxon>
        <taxon>Scalidophora</taxon>
        <taxon>Priapulida</taxon>
        <taxon>Priapulimorpha</taxon>
        <taxon>Priapulimorphida</taxon>
        <taxon>Priapulidae</taxon>
        <taxon>Priapulus</taxon>
    </lineage>
</organism>
<dbReference type="PANTHER" id="PTHR12191">
    <property type="entry name" value="SOLUTE CARRIER FAMILY 39"/>
    <property type="match status" value="1"/>
</dbReference>
<feature type="transmembrane region" description="Helical" evidence="6">
    <location>
        <begin position="295"/>
        <end position="315"/>
    </location>
</feature>